<dbReference type="EMBL" id="ON932084">
    <property type="protein sequence ID" value="UYA99055.1"/>
    <property type="molecule type" value="Genomic_DNA"/>
</dbReference>
<dbReference type="Proteomes" id="UP001164581">
    <property type="component" value="Segment"/>
</dbReference>
<reference evidence="1 2" key="1">
    <citation type="submission" date="2022-07" db="EMBL/GenBank/DDBJ databases">
        <title>Comparative analysis of new lytic phages for the biological control of phytopathogenic Xanthomonas spp.</title>
        <authorList>
            <person name="Domingo-Calap M.L."/>
            <person name="Bernabeu-Gimeno M."/>
            <person name="Aure C.M."/>
            <person name="Marco-Noales E."/>
            <person name="Domingo-Calap P."/>
        </authorList>
    </citation>
    <scope>NUCLEOTIDE SEQUENCE [LARGE SCALE GENOMIC DNA]</scope>
</reference>
<proteinExistence type="predicted"/>
<protein>
    <submittedName>
        <fullName evidence="1">Uncharacterized protein</fullName>
    </submittedName>
</protein>
<organism evidence="1 2">
    <name type="scientific">Xanthomonas phage vB_Xar_IVIA-DoCa10</name>
    <dbReference type="NCBI Taxonomy" id="2975529"/>
    <lineage>
        <taxon>Viruses</taxon>
        <taxon>Duplodnaviria</taxon>
        <taxon>Heunggongvirae</taxon>
        <taxon>Uroviricota</taxon>
        <taxon>Caudoviricetes</taxon>
        <taxon>Mesyanzhinovviridae</taxon>
        <taxon>Bradleyvirinae</taxon>
        <taxon>Bosavirus</taxon>
        <taxon>Bosavirus Doca10</taxon>
    </lineage>
</organism>
<sequence>MMIPHCYGAIAVSKDWRTNLELLDQRNEDQRWRDEAAVKLAVKPGQREALERARAKLAADKESLLQRGIRLLGFK</sequence>
<name>A0A9X9NYJ8_9CAUD</name>
<gene>
    <name evidence="1" type="ORF">IVIADoCa10_70</name>
</gene>
<evidence type="ECO:0000313" key="2">
    <source>
        <dbReference type="Proteomes" id="UP001164581"/>
    </source>
</evidence>
<evidence type="ECO:0000313" key="1">
    <source>
        <dbReference type="EMBL" id="UYA99055.1"/>
    </source>
</evidence>
<accession>A0A9X9NYJ8</accession>
<keyword evidence="2" id="KW-1185">Reference proteome</keyword>